<evidence type="ECO:0000313" key="2">
    <source>
        <dbReference type="Proteomes" id="UP000316360"/>
    </source>
</evidence>
<dbReference type="EMBL" id="SOKJ01000315">
    <property type="protein sequence ID" value="TET09094.1"/>
    <property type="molecule type" value="Genomic_DNA"/>
</dbReference>
<protein>
    <recommendedName>
        <fullName evidence="3">HK97 gp10 family phage protein</fullName>
    </recommendedName>
</protein>
<evidence type="ECO:0000313" key="1">
    <source>
        <dbReference type="EMBL" id="TET09094.1"/>
    </source>
</evidence>
<gene>
    <name evidence="1" type="ORF">E3J84_05510</name>
</gene>
<dbReference type="Proteomes" id="UP000316360">
    <property type="component" value="Unassembled WGS sequence"/>
</dbReference>
<accession>A0A523RTM5</accession>
<sequence length="162" mass="18964">MIQAKLKIDAGMFRKHAKAVGTKVIPFERIAFKKFAVEAYRAVKMYTPPTRSGRTKIKDLWKMEFSRRGTIESYIIKNIYPNQDVILWMEEGTQPHIIRPKKPGGVLAWMDEDTGKAMFAKLVHHPGTPAYRMVYHAEREMNIRINYYIQQTFKMVDRVTRG</sequence>
<evidence type="ECO:0008006" key="3">
    <source>
        <dbReference type="Google" id="ProtNLM"/>
    </source>
</evidence>
<proteinExistence type="predicted"/>
<name>A0A523RTM5_UNCAE</name>
<organism evidence="1 2">
    <name type="scientific">Aerophobetes bacterium</name>
    <dbReference type="NCBI Taxonomy" id="2030807"/>
    <lineage>
        <taxon>Bacteria</taxon>
        <taxon>Candidatus Aerophobota</taxon>
    </lineage>
</organism>
<dbReference type="AlphaFoldDB" id="A0A523RTM5"/>
<reference evidence="1 2" key="1">
    <citation type="submission" date="2019-03" db="EMBL/GenBank/DDBJ databases">
        <title>Metabolic potential of uncultured bacteria and archaea associated with petroleum seepage in deep-sea sediments.</title>
        <authorList>
            <person name="Dong X."/>
            <person name="Hubert C."/>
        </authorList>
    </citation>
    <scope>NUCLEOTIDE SEQUENCE [LARGE SCALE GENOMIC DNA]</scope>
    <source>
        <strain evidence="1">E44_bin7</strain>
    </source>
</reference>
<comment type="caution">
    <text evidence="1">The sequence shown here is derived from an EMBL/GenBank/DDBJ whole genome shotgun (WGS) entry which is preliminary data.</text>
</comment>